<name>A0ACA9LMQ8_9GLOM</name>
<comment type="caution">
    <text evidence="1">The sequence shown here is derived from an EMBL/GenBank/DDBJ whole genome shotgun (WGS) entry which is preliminary data.</text>
</comment>
<sequence>SVLLSMSAKLTAPLLKEGLPQIGPSSGPSSPISPVLLTSPVRLRSLSGNYASKIPVLVGNSLRSQSFPFYSDFGDEPDSFEQDASLRFADPKPTLKELHADGHKMNQGIDGEDSGLGDNAEVWDEYWTEAKECDRELINELNGSLDAGLFCAVLTALLIESYKMLIPDSQDQSLAVLQGILGVLSNSTAQIQVPYNKAGFTPSSSAVRVNALWFGSLALTLGVAVQVMLAKQWLHKYGEGMSNVPRLRAQLRQYRYDNLRRWALPEMVNFLPTLLHLALASADQEIVSLPKHVPTEQAEFQATQWRRDTLQAKALAWLMTRSRNPLVINKVAQSLASLTSDFTAISILRQAGAIQRVAEQFLSCFTENRPLGDNGEVMVQLKLDVEKSEEAGLYARALVGLTEGLPASRWPQKPPRDLNLYADALDSALGVLISQTDDAEVVAFAVAAREHIFRAGRNRFPNGQAQNPTHSLGDLLEITIKIAEDDLIPGINGVVCIMNTIRRCAEATASEQRFTMWKEFAQSLLQILADTPPNCRVRDALSKCIACLGGLSHQRDYSDGNDPTEHRLIFALSRLLVICAQRLNDDEELANNIAEALRVILNDYSRSFVHAIRPLGEALSMVLPLMISSKSPVVKDCVLTMVQFADYADLPRDSFSGVMDLLKDSMQVELHPRLVQVLQRHLHHPEVMPYLAETTIFENVIGLLSSKDVGVQTFISSFLLETCSLSLRAGGKAAQRGALDPLIKAGLLNGLKDYFWHLSAIVSSDRTASPIFENEDAWIPRLLALLDLYPREVMECEIMEACTILFQHNDEGGRNLKEWWHRYTEWSTRGSKGPKPRPKGPLHRRQVV</sequence>
<evidence type="ECO:0000313" key="1">
    <source>
        <dbReference type="EMBL" id="CAG8539595.1"/>
    </source>
</evidence>
<dbReference type="EMBL" id="CAJVPT010007265">
    <property type="protein sequence ID" value="CAG8539595.1"/>
    <property type="molecule type" value="Genomic_DNA"/>
</dbReference>
<dbReference type="Proteomes" id="UP000789525">
    <property type="component" value="Unassembled WGS sequence"/>
</dbReference>
<reference evidence="1" key="1">
    <citation type="submission" date="2021-06" db="EMBL/GenBank/DDBJ databases">
        <authorList>
            <person name="Kallberg Y."/>
            <person name="Tangrot J."/>
            <person name="Rosling A."/>
        </authorList>
    </citation>
    <scope>NUCLEOTIDE SEQUENCE</scope>
    <source>
        <strain evidence="1">CL356</strain>
    </source>
</reference>
<proteinExistence type="predicted"/>
<gene>
    <name evidence="1" type="ORF">ACOLOM_LOCUS4418</name>
</gene>
<organism evidence="1 2">
    <name type="scientific">Acaulospora colombiana</name>
    <dbReference type="NCBI Taxonomy" id="27376"/>
    <lineage>
        <taxon>Eukaryota</taxon>
        <taxon>Fungi</taxon>
        <taxon>Fungi incertae sedis</taxon>
        <taxon>Mucoromycota</taxon>
        <taxon>Glomeromycotina</taxon>
        <taxon>Glomeromycetes</taxon>
        <taxon>Diversisporales</taxon>
        <taxon>Acaulosporaceae</taxon>
        <taxon>Acaulospora</taxon>
    </lineage>
</organism>
<evidence type="ECO:0000313" key="2">
    <source>
        <dbReference type="Proteomes" id="UP000789525"/>
    </source>
</evidence>
<accession>A0ACA9LMQ8</accession>
<keyword evidence="2" id="KW-1185">Reference proteome</keyword>
<feature type="non-terminal residue" evidence="1">
    <location>
        <position position="1"/>
    </location>
</feature>
<protein>
    <submittedName>
        <fullName evidence="1">11152_t:CDS:1</fullName>
    </submittedName>
</protein>